<reference evidence="1 2" key="1">
    <citation type="journal article" date="2014" name="J. Biotechnol.">
        <title>Complete genome sequence of the actinobacterium Amycolatopsis japonica MG417-CF17(T) (=DSM 44213T) producing (S,S)-N,N'-ethylenediaminedisuccinic acid.</title>
        <authorList>
            <person name="Stegmann E."/>
            <person name="Albersmeier A."/>
            <person name="Spohn M."/>
            <person name="Gert H."/>
            <person name="Weber T."/>
            <person name="Wohlleben W."/>
            <person name="Kalinowski J."/>
            <person name="Ruckert C."/>
        </authorList>
    </citation>
    <scope>NUCLEOTIDE SEQUENCE [LARGE SCALE GENOMIC DNA]</scope>
    <source>
        <strain evidence="2">MG417-CF17 (DSM 44213)</strain>
    </source>
</reference>
<gene>
    <name evidence="1" type="ORF">AJAP_12035</name>
</gene>
<name>A0A075UYN9_9PSEU</name>
<protein>
    <submittedName>
        <fullName evidence="1">Uncharacterized protein</fullName>
    </submittedName>
</protein>
<dbReference type="Proteomes" id="UP000028492">
    <property type="component" value="Chromosome"/>
</dbReference>
<sequence length="76" mass="8482">MEAKRRHRLDLIAKNAEIVELDNRVAALTGTDGQCSTAWETKSNLPLTRFDQRMCRAQRGWDGPTGLGVPRGLLAF</sequence>
<dbReference type="KEGG" id="aja:AJAP_12035"/>
<keyword evidence="2" id="KW-1185">Reference proteome</keyword>
<evidence type="ECO:0000313" key="1">
    <source>
        <dbReference type="EMBL" id="AIG75290.1"/>
    </source>
</evidence>
<accession>A0A075UYN9</accession>
<dbReference type="AlphaFoldDB" id="A0A075UYN9"/>
<evidence type="ECO:0000313" key="2">
    <source>
        <dbReference type="Proteomes" id="UP000028492"/>
    </source>
</evidence>
<dbReference type="STRING" id="208439.AJAP_12035"/>
<organism evidence="1 2">
    <name type="scientific">Amycolatopsis japonica</name>
    <dbReference type="NCBI Taxonomy" id="208439"/>
    <lineage>
        <taxon>Bacteria</taxon>
        <taxon>Bacillati</taxon>
        <taxon>Actinomycetota</taxon>
        <taxon>Actinomycetes</taxon>
        <taxon>Pseudonocardiales</taxon>
        <taxon>Pseudonocardiaceae</taxon>
        <taxon>Amycolatopsis</taxon>
        <taxon>Amycolatopsis japonica group</taxon>
    </lineage>
</organism>
<dbReference type="EMBL" id="CP008953">
    <property type="protein sequence ID" value="AIG75290.1"/>
    <property type="molecule type" value="Genomic_DNA"/>
</dbReference>
<proteinExistence type="predicted"/>
<dbReference type="RefSeq" id="WP_038510697.1">
    <property type="nucleotide sequence ID" value="NZ_CP008953.1"/>
</dbReference>
<dbReference type="HOGENOM" id="CLU_2646523_0_0_11"/>